<accession>A0A975TT03</accession>
<evidence type="ECO:0000256" key="4">
    <source>
        <dbReference type="ARBA" id="ARBA00023136"/>
    </source>
</evidence>
<dbReference type="Proteomes" id="UP000693972">
    <property type="component" value="Unassembled WGS sequence"/>
</dbReference>
<sequence length="54" mass="5748">MGSIWHSGNSQHIADWCTLSHILHGVLIALIGRLALPKLGFNVLFAIAILTGIG</sequence>
<evidence type="ECO:0000256" key="1">
    <source>
        <dbReference type="ARBA" id="ARBA00022475"/>
    </source>
</evidence>
<organism evidence="6">
    <name type="scientific">Gymnodinialimonas phycosphaerae</name>
    <dbReference type="NCBI Taxonomy" id="2841589"/>
    <lineage>
        <taxon>Bacteria</taxon>
        <taxon>Pseudomonadati</taxon>
        <taxon>Pseudomonadota</taxon>
        <taxon>Alphaproteobacteria</taxon>
        <taxon>Rhodobacterales</taxon>
        <taxon>Paracoccaceae</taxon>
        <taxon>Gymnodinialimonas</taxon>
    </lineage>
</organism>
<keyword evidence="4" id="KW-0472">Membrane</keyword>
<evidence type="ECO:0000313" key="5">
    <source>
        <dbReference type="EMBL" id="MBY4894104.1"/>
    </source>
</evidence>
<evidence type="ECO:0000256" key="3">
    <source>
        <dbReference type="ARBA" id="ARBA00022989"/>
    </source>
</evidence>
<proteinExistence type="predicted"/>
<evidence type="ECO:0000313" key="7">
    <source>
        <dbReference type="Proteomes" id="UP000693972"/>
    </source>
</evidence>
<keyword evidence="2" id="KW-0812">Transmembrane</keyword>
<protein>
    <submittedName>
        <fullName evidence="6">DUF2585 domain-containing protein</fullName>
    </submittedName>
</protein>
<evidence type="ECO:0000313" key="6">
    <source>
        <dbReference type="EMBL" id="QXL86788.1"/>
    </source>
</evidence>
<name>A0A975TT03_9RHOB</name>
<dbReference type="EMBL" id="CP078073">
    <property type="protein sequence ID" value="QXL86788.1"/>
    <property type="molecule type" value="Genomic_DNA"/>
</dbReference>
<keyword evidence="1" id="KW-1003">Cell membrane</keyword>
<keyword evidence="3" id="KW-1133">Transmembrane helix</keyword>
<evidence type="ECO:0000256" key="2">
    <source>
        <dbReference type="ARBA" id="ARBA00022692"/>
    </source>
</evidence>
<reference evidence="6 7" key="1">
    <citation type="submission" date="2021-07" db="EMBL/GenBank/DDBJ databases">
        <title>Karlodiniumbacter phycospheric gen. nov., sp. nov., a phycosphere bacterium isolated from karlodinium veneficum.</title>
        <authorList>
            <person name="Peng Y."/>
            <person name="Jiang L."/>
            <person name="Lee J."/>
        </authorList>
    </citation>
    <scope>NUCLEOTIDE SEQUENCE</scope>
    <source>
        <strain evidence="6 7">N5</strain>
    </source>
</reference>
<dbReference type="InterPro" id="IPR019691">
    <property type="entry name" value="DUF2585"/>
</dbReference>
<dbReference type="Pfam" id="PF10755">
    <property type="entry name" value="DUF2585"/>
    <property type="match status" value="1"/>
</dbReference>
<dbReference type="GO" id="GO:0005886">
    <property type="term" value="C:plasma membrane"/>
    <property type="evidence" value="ECO:0007669"/>
    <property type="project" value="InterPro"/>
</dbReference>
<dbReference type="AlphaFoldDB" id="A0A975TT03"/>
<dbReference type="EMBL" id="JAIMBW010000001">
    <property type="protein sequence ID" value="MBY4894104.1"/>
    <property type="molecule type" value="Genomic_DNA"/>
</dbReference>
<keyword evidence="7" id="KW-1185">Reference proteome</keyword>
<gene>
    <name evidence="5" type="ORF">KUL25_15210</name>
    <name evidence="6" type="ORF">KUL25_15215</name>
</gene>